<dbReference type="InterPro" id="IPR052016">
    <property type="entry name" value="Bact_Sigma-Reg"/>
</dbReference>
<evidence type="ECO:0000313" key="10">
    <source>
        <dbReference type="EMBL" id="PWJ41100.1"/>
    </source>
</evidence>
<dbReference type="Proteomes" id="UP000245535">
    <property type="component" value="Unassembled WGS sequence"/>
</dbReference>
<dbReference type="RefSeq" id="WP_109620151.1">
    <property type="nucleotide sequence ID" value="NZ_QGDO01000004.1"/>
</dbReference>
<keyword evidence="4 7" id="KW-1133">Transmembrane helix</keyword>
<dbReference type="PANTHER" id="PTHR43156">
    <property type="entry name" value="STAGE II SPORULATION PROTEIN E-RELATED"/>
    <property type="match status" value="1"/>
</dbReference>
<evidence type="ECO:0000256" key="7">
    <source>
        <dbReference type="SAM" id="Phobius"/>
    </source>
</evidence>
<evidence type="ECO:0000256" key="1">
    <source>
        <dbReference type="ARBA" id="ARBA00004141"/>
    </source>
</evidence>
<dbReference type="Pfam" id="PF13675">
    <property type="entry name" value="PilJ"/>
    <property type="match status" value="1"/>
</dbReference>
<evidence type="ECO:0000259" key="9">
    <source>
        <dbReference type="Pfam" id="PF13675"/>
    </source>
</evidence>
<protein>
    <submittedName>
        <fullName evidence="10">Serine phosphatase RsbU (Regulator of sigma subunit)</fullName>
    </submittedName>
</protein>
<keyword evidence="11" id="KW-1185">Reference proteome</keyword>
<dbReference type="InterPro" id="IPR001932">
    <property type="entry name" value="PPM-type_phosphatase-like_dom"/>
</dbReference>
<dbReference type="PANTHER" id="PTHR43156:SF9">
    <property type="entry name" value="HAMP DOMAIN-CONTAINING PROTEIN"/>
    <property type="match status" value="1"/>
</dbReference>
<dbReference type="InterPro" id="IPR036457">
    <property type="entry name" value="PPM-type-like_dom_sf"/>
</dbReference>
<dbReference type="GO" id="GO:0016020">
    <property type="term" value="C:membrane"/>
    <property type="evidence" value="ECO:0007669"/>
    <property type="project" value="UniProtKB-SubCell"/>
</dbReference>
<evidence type="ECO:0000313" key="11">
    <source>
        <dbReference type="Proteomes" id="UP000245535"/>
    </source>
</evidence>
<evidence type="ECO:0000256" key="2">
    <source>
        <dbReference type="ARBA" id="ARBA00022692"/>
    </source>
</evidence>
<dbReference type="InterPro" id="IPR029095">
    <property type="entry name" value="NarX-like_N"/>
</dbReference>
<proteinExistence type="predicted"/>
<keyword evidence="5 7" id="KW-0472">Membrane</keyword>
<evidence type="ECO:0000256" key="6">
    <source>
        <dbReference type="SAM" id="Coils"/>
    </source>
</evidence>
<feature type="domain" description="PPM-type phosphatase" evidence="8">
    <location>
        <begin position="363"/>
        <end position="558"/>
    </location>
</feature>
<dbReference type="GO" id="GO:0016791">
    <property type="term" value="F:phosphatase activity"/>
    <property type="evidence" value="ECO:0007669"/>
    <property type="project" value="TreeGrafter"/>
</dbReference>
<keyword evidence="3" id="KW-0378">Hydrolase</keyword>
<gene>
    <name evidence="10" type="ORF">BC781_104375</name>
</gene>
<dbReference type="EMBL" id="QGDO01000004">
    <property type="protein sequence ID" value="PWJ41100.1"/>
    <property type="molecule type" value="Genomic_DNA"/>
</dbReference>
<keyword evidence="2 7" id="KW-0812">Transmembrane</keyword>
<name>A0A315ZAI9_SEDFL</name>
<comment type="caution">
    <text evidence="10">The sequence shown here is derived from an EMBL/GenBank/DDBJ whole genome shotgun (WGS) entry which is preliminary data.</text>
</comment>
<dbReference type="Gene3D" id="3.60.40.10">
    <property type="entry name" value="PPM-type phosphatase domain"/>
    <property type="match status" value="1"/>
</dbReference>
<feature type="coiled-coil region" evidence="6">
    <location>
        <begin position="215"/>
        <end position="313"/>
    </location>
</feature>
<evidence type="ECO:0000259" key="8">
    <source>
        <dbReference type="Pfam" id="PF07228"/>
    </source>
</evidence>
<accession>A0A315ZAI9</accession>
<dbReference type="AlphaFoldDB" id="A0A315ZAI9"/>
<sequence length="559" mass="64845">MNNLYSNPKRKLTISYVVALSLVALLSIGSQYIIRDVIGDHKDDAGIINLSGRQRMLSQKISKMALQLTYSEHEKEYLDLLQLFQKTTAEWRKAHISLCYRDDAAHMNGDNSAKTQKYFLRLQPHFLEMDNAIQNIIESAFSDDIKLPLNQILAHEKEFLELMNTITFQYEKEAALRLHRVETLERVPLFITIISLILEALIIFRPAVNAISVYMKMLKEQNLKLEDAHNALKITLDQKQETQDDLLQTLKESHQIQLHANQRLEEEVEKRTQQIREQHQEILLKSEELRVQNEKISSQNEQLEKIYQKMTKSINYAREIQKAILVSPDTLVNEFSDGFIINMPKDIISGDFYWFYKTEQYKFIILSDCTGHGVPAAFMTVIGNAILHEVIINNGVHEPDLILKYLDQRLHDFLNITKSKSIRDGMDIAIVRIDEGSQKLRFSGAKRPMLLRNINNKILEFKGSLVTIGYAPWEAKKEFVQKSISYKKGDQLYLFSDGFQDQFGGVRDTRFQKRQLYKLLHNSNTESMKEEATKLKKALTDWKGGREQTDDILFVGLKL</sequence>
<dbReference type="OrthoDB" id="1119265at2"/>
<keyword evidence="6" id="KW-0175">Coiled coil</keyword>
<evidence type="ECO:0000256" key="3">
    <source>
        <dbReference type="ARBA" id="ARBA00022801"/>
    </source>
</evidence>
<comment type="subcellular location">
    <subcellularLocation>
        <location evidence="1">Membrane</location>
        <topology evidence="1">Multi-pass membrane protein</topology>
    </subcellularLocation>
</comment>
<reference evidence="10 11" key="1">
    <citation type="submission" date="2018-03" db="EMBL/GenBank/DDBJ databases">
        <title>Genomic Encyclopedia of Archaeal and Bacterial Type Strains, Phase II (KMG-II): from individual species to whole genera.</title>
        <authorList>
            <person name="Goeker M."/>
        </authorList>
    </citation>
    <scope>NUCLEOTIDE SEQUENCE [LARGE SCALE GENOMIC DNA]</scope>
    <source>
        <strain evidence="10 11">DSM 28229</strain>
    </source>
</reference>
<feature type="domain" description="NarX-like N-terminal" evidence="9">
    <location>
        <begin position="42"/>
        <end position="140"/>
    </location>
</feature>
<feature type="transmembrane region" description="Helical" evidence="7">
    <location>
        <begin position="12"/>
        <end position="34"/>
    </location>
</feature>
<organism evidence="10 11">
    <name type="scientific">Sediminitomix flava</name>
    <dbReference type="NCBI Taxonomy" id="379075"/>
    <lineage>
        <taxon>Bacteria</taxon>
        <taxon>Pseudomonadati</taxon>
        <taxon>Bacteroidota</taxon>
        <taxon>Cytophagia</taxon>
        <taxon>Cytophagales</taxon>
        <taxon>Flammeovirgaceae</taxon>
        <taxon>Sediminitomix</taxon>
    </lineage>
</organism>
<evidence type="ECO:0000256" key="4">
    <source>
        <dbReference type="ARBA" id="ARBA00022989"/>
    </source>
</evidence>
<evidence type="ECO:0000256" key="5">
    <source>
        <dbReference type="ARBA" id="ARBA00023136"/>
    </source>
</evidence>
<dbReference type="Pfam" id="PF07228">
    <property type="entry name" value="SpoIIE"/>
    <property type="match status" value="1"/>
</dbReference>